<dbReference type="InterPro" id="IPR029140">
    <property type="entry name" value="Mfa1_C"/>
</dbReference>
<evidence type="ECO:0000313" key="2">
    <source>
        <dbReference type="EMBL" id="EJX06089.1"/>
    </source>
</evidence>
<gene>
    <name evidence="2" type="ORF">EVA_05802</name>
</gene>
<dbReference type="AlphaFoldDB" id="J9GGL0"/>
<name>J9GGL0_9ZZZZ</name>
<proteinExistence type="predicted"/>
<comment type="caution">
    <text evidence="2">The sequence shown here is derived from an EMBL/GenBank/DDBJ whole genome shotgun (WGS) entry which is preliminary data.</text>
</comment>
<protein>
    <recommendedName>
        <fullName evidence="1">Minor fimbrium subunit Mfa1 C-terminal domain-containing protein</fullName>
    </recommendedName>
</protein>
<dbReference type="Gene3D" id="2.60.40.3690">
    <property type="match status" value="1"/>
</dbReference>
<organism evidence="2">
    <name type="scientific">gut metagenome</name>
    <dbReference type="NCBI Taxonomy" id="749906"/>
    <lineage>
        <taxon>unclassified sequences</taxon>
        <taxon>metagenomes</taxon>
        <taxon>organismal metagenomes</taxon>
    </lineage>
</organism>
<reference evidence="2" key="1">
    <citation type="journal article" date="2012" name="PLoS ONE">
        <title>Gene sets for utilization of primary and secondary nutrition supplies in the distal gut of endangered iberian lynx.</title>
        <authorList>
            <person name="Alcaide M."/>
            <person name="Messina E."/>
            <person name="Richter M."/>
            <person name="Bargiela R."/>
            <person name="Peplies J."/>
            <person name="Huws S.A."/>
            <person name="Newbold C.J."/>
            <person name="Golyshin P.N."/>
            <person name="Simon M.A."/>
            <person name="Lopez G."/>
            <person name="Yakimov M.M."/>
            <person name="Ferrer M."/>
        </authorList>
    </citation>
    <scope>NUCLEOTIDE SEQUENCE</scope>
</reference>
<sequence length="104" mass="12204">MAQYDIKRFQRQTDGSYPVWFTYWNRHNDNKDKEVMGIMEFAVVRNNLYKLQINGITSLGLPLSPVDPENPWKPEGNTPDELIPEIDVTVKVCDWVNRVLDHEI</sequence>
<feature type="domain" description="Minor fimbrium subunit Mfa1 C-terminal" evidence="1">
    <location>
        <begin position="20"/>
        <end position="98"/>
    </location>
</feature>
<dbReference type="EMBL" id="AMCI01001262">
    <property type="protein sequence ID" value="EJX06089.1"/>
    <property type="molecule type" value="Genomic_DNA"/>
</dbReference>
<accession>J9GGL0</accession>
<evidence type="ECO:0000259" key="1">
    <source>
        <dbReference type="Pfam" id="PF15495"/>
    </source>
</evidence>
<dbReference type="Pfam" id="PF15495">
    <property type="entry name" value="Fimbrillin_C"/>
    <property type="match status" value="1"/>
</dbReference>